<keyword evidence="3 5" id="KW-1133">Transmembrane helix</keyword>
<keyword evidence="4 5" id="KW-0472">Membrane</keyword>
<evidence type="ECO:0000256" key="3">
    <source>
        <dbReference type="ARBA" id="ARBA00022989"/>
    </source>
</evidence>
<evidence type="ECO:0000256" key="2">
    <source>
        <dbReference type="ARBA" id="ARBA00022692"/>
    </source>
</evidence>
<dbReference type="GO" id="GO:0016020">
    <property type="term" value="C:membrane"/>
    <property type="evidence" value="ECO:0007669"/>
    <property type="project" value="UniProtKB-SubCell"/>
</dbReference>
<reference evidence="6 7" key="1">
    <citation type="submission" date="2021-06" db="EMBL/GenBank/DDBJ databases">
        <title>Caerostris darwini draft genome.</title>
        <authorList>
            <person name="Kono N."/>
            <person name="Arakawa K."/>
        </authorList>
    </citation>
    <scope>NUCLEOTIDE SEQUENCE [LARGE SCALE GENOMIC DNA]</scope>
</reference>
<organism evidence="6 7">
    <name type="scientific">Caerostris darwini</name>
    <dbReference type="NCBI Taxonomy" id="1538125"/>
    <lineage>
        <taxon>Eukaryota</taxon>
        <taxon>Metazoa</taxon>
        <taxon>Ecdysozoa</taxon>
        <taxon>Arthropoda</taxon>
        <taxon>Chelicerata</taxon>
        <taxon>Arachnida</taxon>
        <taxon>Araneae</taxon>
        <taxon>Araneomorphae</taxon>
        <taxon>Entelegynae</taxon>
        <taxon>Araneoidea</taxon>
        <taxon>Araneidae</taxon>
        <taxon>Caerostris</taxon>
    </lineage>
</organism>
<evidence type="ECO:0000313" key="7">
    <source>
        <dbReference type="Proteomes" id="UP001054837"/>
    </source>
</evidence>
<gene>
    <name evidence="6" type="primary">AVEN_192036_1</name>
    <name evidence="6" type="ORF">CDAR_291171</name>
</gene>
<comment type="subcellular location">
    <subcellularLocation>
        <location evidence="1">Membrane</location>
        <topology evidence="1">Multi-pass membrane protein</topology>
    </subcellularLocation>
</comment>
<feature type="transmembrane region" description="Helical" evidence="5">
    <location>
        <begin position="79"/>
        <end position="106"/>
    </location>
</feature>
<proteinExistence type="predicted"/>
<feature type="transmembrane region" description="Helical" evidence="5">
    <location>
        <begin position="162"/>
        <end position="184"/>
    </location>
</feature>
<evidence type="ECO:0000256" key="4">
    <source>
        <dbReference type="ARBA" id="ARBA00023136"/>
    </source>
</evidence>
<dbReference type="Proteomes" id="UP001054837">
    <property type="component" value="Unassembled WGS sequence"/>
</dbReference>
<dbReference type="PROSITE" id="PS01346">
    <property type="entry name" value="CLAUDIN"/>
    <property type="match status" value="1"/>
</dbReference>
<sequence length="250" mass="27506">MPLNNVYVSVVGLLLVLSAFLLQLLALTTTWWAVFASRTDLGKPKEDGHYGLWAVCSTKAPHWTEDCDPLDTFFQVPPLLQISIATGILHLLLLLALVSLEFLCALRKIKTAPEACLTQKKMCIAKLSVASISVICAILTAIFASISENRQSEYFVRKGWSFWLQVAVIGMDVLIGVGCGVQFLRRPNRDPDGSRAETYVNPTFDGGNGDVACTEASGHPPLPPNTLVYENESFQEHSPRAIRKNPPNCY</sequence>
<keyword evidence="7" id="KW-1185">Reference proteome</keyword>
<protein>
    <submittedName>
        <fullName evidence="6">Uncharacterized protein</fullName>
    </submittedName>
</protein>
<evidence type="ECO:0000313" key="6">
    <source>
        <dbReference type="EMBL" id="GIY21720.1"/>
    </source>
</evidence>
<dbReference type="InterPro" id="IPR017974">
    <property type="entry name" value="Claudin_CS"/>
</dbReference>
<accession>A0AAV4RJ40</accession>
<dbReference type="AlphaFoldDB" id="A0AAV4RJ40"/>
<evidence type="ECO:0000256" key="5">
    <source>
        <dbReference type="SAM" id="Phobius"/>
    </source>
</evidence>
<feature type="transmembrane region" description="Helical" evidence="5">
    <location>
        <begin position="127"/>
        <end position="147"/>
    </location>
</feature>
<dbReference type="Gene3D" id="1.20.140.150">
    <property type="match status" value="1"/>
</dbReference>
<evidence type="ECO:0000256" key="1">
    <source>
        <dbReference type="ARBA" id="ARBA00004141"/>
    </source>
</evidence>
<keyword evidence="2 5" id="KW-0812">Transmembrane</keyword>
<name>A0AAV4RJ40_9ARAC</name>
<dbReference type="EMBL" id="BPLQ01006342">
    <property type="protein sequence ID" value="GIY21720.1"/>
    <property type="molecule type" value="Genomic_DNA"/>
</dbReference>
<comment type="caution">
    <text evidence="6">The sequence shown here is derived from an EMBL/GenBank/DDBJ whole genome shotgun (WGS) entry which is preliminary data.</text>
</comment>